<dbReference type="Proteomes" id="UP001218895">
    <property type="component" value="Chromosome"/>
</dbReference>
<feature type="domain" description="DUF4277" evidence="3">
    <location>
        <begin position="13"/>
        <end position="117"/>
    </location>
</feature>
<protein>
    <submittedName>
        <fullName evidence="4">IS1634 family transposase</fullName>
    </submittedName>
</protein>
<dbReference type="Pfam" id="PF01609">
    <property type="entry name" value="DDE_Tnp_1"/>
    <property type="match status" value="1"/>
</dbReference>
<dbReference type="InterPro" id="IPR002559">
    <property type="entry name" value="Transposase_11"/>
</dbReference>
<dbReference type="Pfam" id="PF14104">
    <property type="entry name" value="DUF4277"/>
    <property type="match status" value="1"/>
</dbReference>
<dbReference type="InterPro" id="IPR025457">
    <property type="entry name" value="DUF4277"/>
</dbReference>
<evidence type="ECO:0000313" key="4">
    <source>
        <dbReference type="EMBL" id="WFN37131.1"/>
    </source>
</evidence>
<feature type="domain" description="Transposase IS4-like" evidence="2">
    <location>
        <begin position="168"/>
        <end position="457"/>
    </location>
</feature>
<dbReference type="NCBIfam" id="NF033559">
    <property type="entry name" value="transpos_IS1634"/>
    <property type="match status" value="1"/>
</dbReference>
<sequence length="545" mass="63825">MPSIDGFIEGSNTSLAHYGLVAGAYDKLEIGELIDELIPKTKSHIVTHGQIVKSLVINGLAFIDRRLYLHPVFFKDVPTERFFGKGIEPGHFNDDTLGRTLDRIYEYGPTELFNQIVIKRLLKDDYGIHCIHVDTTNFSVYGDYDSNFDSRNMEITFGHPKDGRNDLKRFVLGMASDNRGVPVFLQTFSGNESDKKAIIEMIDKLRKNLISSHKVYHIADNAFYTKANLQEMGDHTFWISRVTNSIGEAKEFLSLDETLQECEDNRYSYAEKISDYAGIKQKWVLYSSNEMQKQKLKKYEIMLQKNILDETKSLKKMKAREFACEADAFQEAEKWISERRRYRYSSIEVCPVSKRNDGKKGRPKKDECLFQVYKIRAEIEHDPEFVKTEKSKLGRFILATNDDKMDPDTLLSEYKNQYKVERGFRFLKDKSFRIGEVFLKKESRIQALAMIMVLCLFIYSLVEFELRKKLQDSKETVTSQTNKQTERPTLKWVFFGFRRVRELRFSVEGQTKIVITNMEEELWKILRLMGRDYEKYYFPKFCCGM</sequence>
<dbReference type="SUPFAM" id="SSF53098">
    <property type="entry name" value="Ribonuclease H-like"/>
    <property type="match status" value="1"/>
</dbReference>
<dbReference type="GO" id="GO:0003677">
    <property type="term" value="F:DNA binding"/>
    <property type="evidence" value="ECO:0007669"/>
    <property type="project" value="InterPro"/>
</dbReference>
<reference evidence="4" key="1">
    <citation type="submission" date="2022-01" db="EMBL/GenBank/DDBJ databases">
        <title>Complete genome of Methanomicrobium antiquum DSM 21220.</title>
        <authorList>
            <person name="Chen S.-C."/>
            <person name="You Y.-T."/>
            <person name="Zhou Y.-Z."/>
            <person name="Lai M.-C."/>
        </authorList>
    </citation>
    <scope>NUCLEOTIDE SEQUENCE</scope>
    <source>
        <strain evidence="4">DSM 21220</strain>
    </source>
</reference>
<feature type="transmembrane region" description="Helical" evidence="1">
    <location>
        <begin position="445"/>
        <end position="462"/>
    </location>
</feature>
<keyword evidence="6" id="KW-1185">Reference proteome</keyword>
<accession>A0AAF0FSI7</accession>
<keyword evidence="1" id="KW-1133">Transmembrane helix</keyword>
<dbReference type="EMBL" id="CP091092">
    <property type="protein sequence ID" value="WFN37131.1"/>
    <property type="molecule type" value="Genomic_DNA"/>
</dbReference>
<dbReference type="PANTHER" id="PTHR34614">
    <property type="match status" value="1"/>
</dbReference>
<name>A0AAF0FSI7_9EURY</name>
<dbReference type="PANTHER" id="PTHR34614:SF2">
    <property type="entry name" value="TRANSPOSASE IS4-LIKE DOMAIN-CONTAINING PROTEIN"/>
    <property type="match status" value="1"/>
</dbReference>
<evidence type="ECO:0000256" key="1">
    <source>
        <dbReference type="SAM" id="Phobius"/>
    </source>
</evidence>
<dbReference type="GO" id="GO:0004803">
    <property type="term" value="F:transposase activity"/>
    <property type="evidence" value="ECO:0007669"/>
    <property type="project" value="InterPro"/>
</dbReference>
<keyword evidence="1" id="KW-0812">Transmembrane</keyword>
<evidence type="ECO:0000259" key="3">
    <source>
        <dbReference type="Pfam" id="PF14104"/>
    </source>
</evidence>
<dbReference type="KEGG" id="manq:L1994_01685"/>
<keyword evidence="1" id="KW-0472">Membrane</keyword>
<dbReference type="EMBL" id="CP091092">
    <property type="protein sequence ID" value="WFN37199.1"/>
    <property type="molecule type" value="Genomic_DNA"/>
</dbReference>
<evidence type="ECO:0000259" key="2">
    <source>
        <dbReference type="Pfam" id="PF01609"/>
    </source>
</evidence>
<organism evidence="4 6">
    <name type="scientific">Methanomicrobium antiquum</name>
    <dbReference type="NCBI Taxonomy" id="487686"/>
    <lineage>
        <taxon>Archaea</taxon>
        <taxon>Methanobacteriati</taxon>
        <taxon>Methanobacteriota</taxon>
        <taxon>Stenosarchaea group</taxon>
        <taxon>Methanomicrobia</taxon>
        <taxon>Methanomicrobiales</taxon>
        <taxon>Methanomicrobiaceae</taxon>
        <taxon>Methanomicrobium</taxon>
    </lineage>
</organism>
<evidence type="ECO:0000313" key="6">
    <source>
        <dbReference type="Proteomes" id="UP001218895"/>
    </source>
</evidence>
<dbReference type="GO" id="GO:0006313">
    <property type="term" value="P:DNA transposition"/>
    <property type="evidence" value="ECO:0007669"/>
    <property type="project" value="InterPro"/>
</dbReference>
<gene>
    <name evidence="4" type="ORF">L1994_01685</name>
    <name evidence="5" type="ORF">L1994_02065</name>
</gene>
<dbReference type="AlphaFoldDB" id="A0AAF0FSI7"/>
<dbReference type="InterPro" id="IPR047654">
    <property type="entry name" value="IS1634_transpos"/>
</dbReference>
<dbReference type="GeneID" id="79949142"/>
<dbReference type="InterPro" id="IPR012337">
    <property type="entry name" value="RNaseH-like_sf"/>
</dbReference>
<evidence type="ECO:0000313" key="5">
    <source>
        <dbReference type="EMBL" id="WFN37199.1"/>
    </source>
</evidence>
<dbReference type="KEGG" id="manq:L1994_02065"/>
<dbReference type="RefSeq" id="WP_278099970.1">
    <property type="nucleotide sequence ID" value="NZ_CP091092.1"/>
</dbReference>
<proteinExistence type="predicted"/>